<evidence type="ECO:0000313" key="1">
    <source>
        <dbReference type="EMBL" id="PNR54398.1"/>
    </source>
</evidence>
<dbReference type="Gramene" id="Pp3c5_23510V3.2">
    <property type="protein sequence ID" value="PAC:32953682.CDS.1"/>
    <property type="gene ID" value="Pp3c5_23510"/>
</dbReference>
<sequence>MLLFYTRYLKNYIKYVGVDSAEVSPISCHILATQNVQLVLALCAECIWCGRPRRIHHSWEVIPLVIDEVA</sequence>
<keyword evidence="3" id="KW-1185">Reference proteome</keyword>
<proteinExistence type="predicted"/>
<reference evidence="1 3" key="2">
    <citation type="journal article" date="2018" name="Plant J.">
        <title>The Physcomitrella patens chromosome-scale assembly reveals moss genome structure and evolution.</title>
        <authorList>
            <person name="Lang D."/>
            <person name="Ullrich K.K."/>
            <person name="Murat F."/>
            <person name="Fuchs J."/>
            <person name="Jenkins J."/>
            <person name="Haas F.B."/>
            <person name="Piednoel M."/>
            <person name="Gundlach H."/>
            <person name="Van Bel M."/>
            <person name="Meyberg R."/>
            <person name="Vives C."/>
            <person name="Morata J."/>
            <person name="Symeonidi A."/>
            <person name="Hiss M."/>
            <person name="Muchero W."/>
            <person name="Kamisugi Y."/>
            <person name="Saleh O."/>
            <person name="Blanc G."/>
            <person name="Decker E.L."/>
            <person name="van Gessel N."/>
            <person name="Grimwood J."/>
            <person name="Hayes R.D."/>
            <person name="Graham S.W."/>
            <person name="Gunter L.E."/>
            <person name="McDaniel S.F."/>
            <person name="Hoernstein S.N.W."/>
            <person name="Larsson A."/>
            <person name="Li F.W."/>
            <person name="Perroud P.F."/>
            <person name="Phillips J."/>
            <person name="Ranjan P."/>
            <person name="Rokshar D.S."/>
            <person name="Rothfels C.J."/>
            <person name="Schneider L."/>
            <person name="Shu S."/>
            <person name="Stevenson D.W."/>
            <person name="Thummler F."/>
            <person name="Tillich M."/>
            <person name="Villarreal Aguilar J.C."/>
            <person name="Widiez T."/>
            <person name="Wong G.K."/>
            <person name="Wymore A."/>
            <person name="Zhang Y."/>
            <person name="Zimmer A.D."/>
            <person name="Quatrano R.S."/>
            <person name="Mayer K.F.X."/>
            <person name="Goodstein D."/>
            <person name="Casacuberta J.M."/>
            <person name="Vandepoele K."/>
            <person name="Reski R."/>
            <person name="Cuming A.C."/>
            <person name="Tuskan G.A."/>
            <person name="Maumus F."/>
            <person name="Salse J."/>
            <person name="Schmutz J."/>
            <person name="Rensing S.A."/>
        </authorList>
    </citation>
    <scope>NUCLEOTIDE SEQUENCE [LARGE SCALE GENOMIC DNA]</scope>
    <source>
        <strain evidence="2 3">cv. Gransden 2004</strain>
    </source>
</reference>
<dbReference type="EnsemblPlants" id="Pp3c5_23510V3.1">
    <property type="protein sequence ID" value="PAC:32953681.CDS.1"/>
    <property type="gene ID" value="Pp3c5_23510"/>
</dbReference>
<dbReference type="AlphaFoldDB" id="A0A2K1KKU0"/>
<evidence type="ECO:0000313" key="2">
    <source>
        <dbReference type="EnsemblPlants" id="PAC:32953681.CDS.1"/>
    </source>
</evidence>
<gene>
    <name evidence="1" type="ORF">PHYPA_008075</name>
</gene>
<dbReference type="InParanoid" id="A0A2K1KKU0"/>
<dbReference type="EMBL" id="ABEU02000005">
    <property type="protein sequence ID" value="PNR54398.1"/>
    <property type="molecule type" value="Genomic_DNA"/>
</dbReference>
<name>A0A2K1KKU0_PHYPA</name>
<evidence type="ECO:0000313" key="3">
    <source>
        <dbReference type="Proteomes" id="UP000006727"/>
    </source>
</evidence>
<protein>
    <submittedName>
        <fullName evidence="1 2">Uncharacterized protein</fullName>
    </submittedName>
</protein>
<dbReference type="EnsemblPlants" id="Pp3c5_23510V3.2">
    <property type="protein sequence ID" value="PAC:32953682.CDS.1"/>
    <property type="gene ID" value="Pp3c5_23510"/>
</dbReference>
<accession>A0A2K1KKU0</accession>
<organism evidence="1">
    <name type="scientific">Physcomitrium patens</name>
    <name type="common">Spreading-leaved earth moss</name>
    <name type="synonym">Physcomitrella patens</name>
    <dbReference type="NCBI Taxonomy" id="3218"/>
    <lineage>
        <taxon>Eukaryota</taxon>
        <taxon>Viridiplantae</taxon>
        <taxon>Streptophyta</taxon>
        <taxon>Embryophyta</taxon>
        <taxon>Bryophyta</taxon>
        <taxon>Bryophytina</taxon>
        <taxon>Bryopsida</taxon>
        <taxon>Funariidae</taxon>
        <taxon>Funariales</taxon>
        <taxon>Funariaceae</taxon>
        <taxon>Physcomitrium</taxon>
    </lineage>
</organism>
<reference evidence="1 3" key="1">
    <citation type="journal article" date="2008" name="Science">
        <title>The Physcomitrella genome reveals evolutionary insights into the conquest of land by plants.</title>
        <authorList>
            <person name="Rensing S."/>
            <person name="Lang D."/>
            <person name="Zimmer A."/>
            <person name="Terry A."/>
            <person name="Salamov A."/>
            <person name="Shapiro H."/>
            <person name="Nishiyama T."/>
            <person name="Perroud P.-F."/>
            <person name="Lindquist E."/>
            <person name="Kamisugi Y."/>
            <person name="Tanahashi T."/>
            <person name="Sakakibara K."/>
            <person name="Fujita T."/>
            <person name="Oishi K."/>
            <person name="Shin-I T."/>
            <person name="Kuroki Y."/>
            <person name="Toyoda A."/>
            <person name="Suzuki Y."/>
            <person name="Hashimoto A."/>
            <person name="Yamaguchi K."/>
            <person name="Sugano A."/>
            <person name="Kohara Y."/>
            <person name="Fujiyama A."/>
            <person name="Anterola A."/>
            <person name="Aoki S."/>
            <person name="Ashton N."/>
            <person name="Barbazuk W.B."/>
            <person name="Barker E."/>
            <person name="Bennetzen J."/>
            <person name="Bezanilla M."/>
            <person name="Blankenship R."/>
            <person name="Cho S.H."/>
            <person name="Dutcher S."/>
            <person name="Estelle M."/>
            <person name="Fawcett J.A."/>
            <person name="Gundlach H."/>
            <person name="Hanada K."/>
            <person name="Heyl A."/>
            <person name="Hicks K.A."/>
            <person name="Hugh J."/>
            <person name="Lohr M."/>
            <person name="Mayer K."/>
            <person name="Melkozernov A."/>
            <person name="Murata T."/>
            <person name="Nelson D."/>
            <person name="Pils B."/>
            <person name="Prigge M."/>
            <person name="Reiss B."/>
            <person name="Renner T."/>
            <person name="Rombauts S."/>
            <person name="Rushton P."/>
            <person name="Sanderfoot A."/>
            <person name="Schween G."/>
            <person name="Shiu S.-H."/>
            <person name="Stueber K."/>
            <person name="Theodoulou F.L."/>
            <person name="Tu H."/>
            <person name="Van de Peer Y."/>
            <person name="Verrier P.J."/>
            <person name="Waters E."/>
            <person name="Wood A."/>
            <person name="Yang L."/>
            <person name="Cove D."/>
            <person name="Cuming A."/>
            <person name="Hasebe M."/>
            <person name="Lucas S."/>
            <person name="Mishler D.B."/>
            <person name="Reski R."/>
            <person name="Grigoriev I."/>
            <person name="Quatrano R.S."/>
            <person name="Boore J.L."/>
        </authorList>
    </citation>
    <scope>NUCLEOTIDE SEQUENCE [LARGE SCALE GENOMIC DNA]</scope>
    <source>
        <strain evidence="2 3">cv. Gransden 2004</strain>
    </source>
</reference>
<reference evidence="2" key="3">
    <citation type="submission" date="2020-12" db="UniProtKB">
        <authorList>
            <consortium name="EnsemblPlants"/>
        </authorList>
    </citation>
    <scope>IDENTIFICATION</scope>
</reference>
<dbReference type="Gramene" id="Pp3c5_23510V3.1">
    <property type="protein sequence ID" value="PAC:32953681.CDS.1"/>
    <property type="gene ID" value="Pp3c5_23510"/>
</dbReference>
<dbReference type="Proteomes" id="UP000006727">
    <property type="component" value="Chromosome 5"/>
</dbReference>